<evidence type="ECO:0000313" key="1">
    <source>
        <dbReference type="EMBL" id="POD83470.1"/>
    </source>
</evidence>
<name>A0A2S3U4K5_LACPN</name>
<proteinExistence type="predicted"/>
<reference evidence="1 2" key="1">
    <citation type="submission" date="2017-06" db="EMBL/GenBank/DDBJ databases">
        <title>Genome sequence of Lactobacillus plantarum subsp. plantarum strain SRCM101258.</title>
        <authorList>
            <person name="Cho S.H."/>
        </authorList>
    </citation>
    <scope>NUCLEOTIDE SEQUENCE [LARGE SCALE GENOMIC DNA]</scope>
    <source>
        <strain evidence="1 2">SRCM101258</strain>
    </source>
</reference>
<dbReference type="AlphaFoldDB" id="A0A2S3U4K5"/>
<organism evidence="1 2">
    <name type="scientific">Lactiplantibacillus plantarum subsp. plantarum</name>
    <dbReference type="NCBI Taxonomy" id="337330"/>
    <lineage>
        <taxon>Bacteria</taxon>
        <taxon>Bacillati</taxon>
        <taxon>Bacillota</taxon>
        <taxon>Bacilli</taxon>
        <taxon>Lactobacillales</taxon>
        <taxon>Lactobacillaceae</taxon>
        <taxon>Lactiplantibacillus</taxon>
    </lineage>
</organism>
<dbReference type="EMBL" id="NKCZ01000110">
    <property type="protein sequence ID" value="POD83470.1"/>
    <property type="molecule type" value="Genomic_DNA"/>
</dbReference>
<evidence type="ECO:0000313" key="2">
    <source>
        <dbReference type="Proteomes" id="UP000236990"/>
    </source>
</evidence>
<accession>A0A2S3U4K5</accession>
<comment type="caution">
    <text evidence="1">The sequence shown here is derived from an EMBL/GenBank/DDBJ whole genome shotgun (WGS) entry which is preliminary data.</text>
</comment>
<sequence length="31" mass="3250">MYYFVGTGLGLKLTGIEKAQFEPTGAIDATG</sequence>
<dbReference type="Proteomes" id="UP000236990">
    <property type="component" value="Unassembled WGS sequence"/>
</dbReference>
<gene>
    <name evidence="1" type="ORF">S101258_02031</name>
</gene>
<protein>
    <submittedName>
        <fullName evidence="1">Uncharacterized protein</fullName>
    </submittedName>
</protein>